<sequence length="104" mass="12060">MSEYIVVVTTVDSEDVAKAIARKLVEQHLAACVHLFPIQSVYRWEGKQEEDNEWRLEAKTRRELYPRVEKAIVESHPYSCAQVTALPIVAGKKEYLDWIEAETR</sequence>
<organism evidence="2 3">
    <name type="scientific">Thermosporothrix hazakensis</name>
    <dbReference type="NCBI Taxonomy" id="644383"/>
    <lineage>
        <taxon>Bacteria</taxon>
        <taxon>Bacillati</taxon>
        <taxon>Chloroflexota</taxon>
        <taxon>Ktedonobacteria</taxon>
        <taxon>Ktedonobacterales</taxon>
        <taxon>Thermosporotrichaceae</taxon>
        <taxon>Thermosporothrix</taxon>
    </lineage>
</organism>
<dbReference type="RefSeq" id="WP_111323644.1">
    <property type="nucleotide sequence ID" value="NZ_BIFX01000001.1"/>
</dbReference>
<comment type="caution">
    <text evidence="2">The sequence shown here is derived from an EMBL/GenBank/DDBJ whole genome shotgun (WGS) entry which is preliminary data.</text>
</comment>
<dbReference type="Proteomes" id="UP000248806">
    <property type="component" value="Unassembled WGS sequence"/>
</dbReference>
<dbReference type="PANTHER" id="PTHR23419">
    <property type="entry name" value="DIVALENT CATION TOLERANCE CUTA-RELATED"/>
    <property type="match status" value="1"/>
</dbReference>
<dbReference type="InterPro" id="IPR011322">
    <property type="entry name" value="N-reg_PII-like_a/b"/>
</dbReference>
<name>A0A326UEQ8_THEHA</name>
<proteinExistence type="inferred from homology"/>
<protein>
    <submittedName>
        <fullName evidence="2">Divalent cation tolerance protein</fullName>
    </submittedName>
</protein>
<dbReference type="PANTHER" id="PTHR23419:SF8">
    <property type="entry name" value="FI09726P"/>
    <property type="match status" value="1"/>
</dbReference>
<evidence type="ECO:0000313" key="3">
    <source>
        <dbReference type="Proteomes" id="UP000248806"/>
    </source>
</evidence>
<dbReference type="Gene3D" id="3.30.70.120">
    <property type="match status" value="1"/>
</dbReference>
<dbReference type="SUPFAM" id="SSF54913">
    <property type="entry name" value="GlnB-like"/>
    <property type="match status" value="1"/>
</dbReference>
<dbReference type="OrthoDB" id="37622at2"/>
<dbReference type="InterPro" id="IPR015867">
    <property type="entry name" value="N-reg_PII/ATP_PRibTrfase_C"/>
</dbReference>
<dbReference type="AlphaFoldDB" id="A0A326UEQ8"/>
<reference evidence="2 3" key="1">
    <citation type="submission" date="2018-06" db="EMBL/GenBank/DDBJ databases">
        <title>Genomic Encyclopedia of Archaeal and Bacterial Type Strains, Phase II (KMG-II): from individual species to whole genera.</title>
        <authorList>
            <person name="Goeker M."/>
        </authorList>
    </citation>
    <scope>NUCLEOTIDE SEQUENCE [LARGE SCALE GENOMIC DNA]</scope>
    <source>
        <strain evidence="2 3">ATCC BAA-1881</strain>
    </source>
</reference>
<dbReference type="EMBL" id="QKUF01000010">
    <property type="protein sequence ID" value="PZW28515.1"/>
    <property type="molecule type" value="Genomic_DNA"/>
</dbReference>
<accession>A0A326UEQ8</accession>
<dbReference type="Pfam" id="PF03091">
    <property type="entry name" value="CutA1"/>
    <property type="match status" value="1"/>
</dbReference>
<evidence type="ECO:0000256" key="1">
    <source>
        <dbReference type="ARBA" id="ARBA00010169"/>
    </source>
</evidence>
<evidence type="ECO:0000313" key="2">
    <source>
        <dbReference type="EMBL" id="PZW28515.1"/>
    </source>
</evidence>
<keyword evidence="3" id="KW-1185">Reference proteome</keyword>
<comment type="similarity">
    <text evidence="1">Belongs to the CutA family.</text>
</comment>
<dbReference type="GO" id="GO:0005507">
    <property type="term" value="F:copper ion binding"/>
    <property type="evidence" value="ECO:0007669"/>
    <property type="project" value="TreeGrafter"/>
</dbReference>
<dbReference type="InterPro" id="IPR004323">
    <property type="entry name" value="Ion_tolerance_CutA"/>
</dbReference>
<gene>
    <name evidence="2" type="ORF">EI42_03269</name>
</gene>
<dbReference type="GO" id="GO:0010038">
    <property type="term" value="P:response to metal ion"/>
    <property type="evidence" value="ECO:0007669"/>
    <property type="project" value="InterPro"/>
</dbReference>